<dbReference type="EMBL" id="JACHXK010000001">
    <property type="protein sequence ID" value="MBB3108142.1"/>
    <property type="molecule type" value="Genomic_DNA"/>
</dbReference>
<comment type="catalytic activity">
    <reaction evidence="1">
        <text>ATP + protein L-histidine = ADP + protein N-phospho-L-histidine.</text>
        <dbReference type="EC" id="2.7.13.3"/>
    </reaction>
</comment>
<evidence type="ECO:0000313" key="17">
    <source>
        <dbReference type="EMBL" id="MBB3108142.1"/>
    </source>
</evidence>
<dbReference type="Pfam" id="PF02518">
    <property type="entry name" value="HATPase_c"/>
    <property type="match status" value="1"/>
</dbReference>
<keyword evidence="4" id="KW-1003">Cell membrane</keyword>
<evidence type="ECO:0000256" key="9">
    <source>
        <dbReference type="ARBA" id="ARBA00022777"/>
    </source>
</evidence>
<comment type="subcellular location">
    <subcellularLocation>
        <location evidence="2">Cell membrane</location>
        <topology evidence="2">Multi-pass membrane protein</topology>
    </subcellularLocation>
</comment>
<dbReference type="InterPro" id="IPR003594">
    <property type="entry name" value="HATPase_dom"/>
</dbReference>
<dbReference type="EC" id="2.7.13.3" evidence="3"/>
<keyword evidence="18" id="KW-1185">Reference proteome</keyword>
<reference evidence="17 18" key="1">
    <citation type="submission" date="2020-08" db="EMBL/GenBank/DDBJ databases">
        <title>Genomic Encyclopedia of Type Strains, Phase III (KMG-III): the genomes of soil and plant-associated and newly described type strains.</title>
        <authorList>
            <person name="Whitman W."/>
        </authorList>
    </citation>
    <scope>NUCLEOTIDE SEQUENCE [LARGE SCALE GENOMIC DNA]</scope>
    <source>
        <strain evidence="17 18">CECT 5862</strain>
    </source>
</reference>
<keyword evidence="9 17" id="KW-0418">Kinase</keyword>
<dbReference type="GO" id="GO:0005886">
    <property type="term" value="C:plasma membrane"/>
    <property type="evidence" value="ECO:0007669"/>
    <property type="project" value="UniProtKB-SubCell"/>
</dbReference>
<evidence type="ECO:0000256" key="12">
    <source>
        <dbReference type="ARBA" id="ARBA00023012"/>
    </source>
</evidence>
<comment type="caution">
    <text evidence="17">The sequence shown here is derived from an EMBL/GenBank/DDBJ whole genome shotgun (WGS) entry which is preliminary data.</text>
</comment>
<keyword evidence="13 14" id="KW-0472">Membrane</keyword>
<evidence type="ECO:0000256" key="10">
    <source>
        <dbReference type="ARBA" id="ARBA00022840"/>
    </source>
</evidence>
<dbReference type="InterPro" id="IPR005467">
    <property type="entry name" value="His_kinase_dom"/>
</dbReference>
<feature type="transmembrane region" description="Helical" evidence="14">
    <location>
        <begin position="20"/>
        <end position="40"/>
    </location>
</feature>
<evidence type="ECO:0000256" key="4">
    <source>
        <dbReference type="ARBA" id="ARBA00022475"/>
    </source>
</evidence>
<dbReference type="PANTHER" id="PTHR34220:SF11">
    <property type="entry name" value="SENSOR PROTEIN KINASE HPTS"/>
    <property type="match status" value="1"/>
</dbReference>
<dbReference type="InterPro" id="IPR036890">
    <property type="entry name" value="HATPase_C_sf"/>
</dbReference>
<feature type="transmembrane region" description="Helical" evidence="14">
    <location>
        <begin position="310"/>
        <end position="329"/>
    </location>
</feature>
<evidence type="ECO:0000256" key="1">
    <source>
        <dbReference type="ARBA" id="ARBA00000085"/>
    </source>
</evidence>
<dbReference type="SUPFAM" id="SSF158472">
    <property type="entry name" value="HAMP domain-like"/>
    <property type="match status" value="1"/>
</dbReference>
<keyword evidence="6 17" id="KW-0808">Transferase</keyword>
<sequence length="603" mass="68194">MTMLKRGSLSRLNIRSKLFLSYLLVISLPFVLLLVIHLNLTQQENEDQMLFSAHKMLDETKSYIEYKAQAITEILNFVAFNDLVQSNVSTDAKKYEDVNLWGTDANKLAKVLSQFRNNEDITTLQIYMKEGLGKAAESPDYLNMGKIESTPWFDSYSQSYDSFAWLPTSAIDEQVNPDSSNISLLRKIPKNHNIHQFDGIVRAQIKPDAMQSVLDHAVITPNTQAILFNEGLDILGTSNGFHLSQEELATMLDGQSSDPIGDREWNEHLMIGKKRMLFGVQDIPHTDMLVALLVPYEDILASSNKSRNRIITIFLIVIPFALIISYFVAASATRRIRELISHIRKVKNGHFQLMPLPIVEDEIGELARNFNGMVSNISQLMEETYTLGQEVKNKELKALQAQINPHFLYNTLNLIKVMAIESSSGEISKIVDELAVFYRLSLSNGREIVTLENELKHIESYVSIQNMRYNGSFKLELEVSRELFTCQMPKILLQPIVENAILHGIMETEEESGTICIRARSDGENLCIVIEDDGIGMTEEKVKRLFTDPLTKEAGGYGLRNIEERIRLSYGIQYGVQFVSEPGVGTKVTLCLPDSRSLIENIS</sequence>
<evidence type="ECO:0000256" key="2">
    <source>
        <dbReference type="ARBA" id="ARBA00004651"/>
    </source>
</evidence>
<protein>
    <recommendedName>
        <fullName evidence="3">histidine kinase</fullName>
        <ecNumber evidence="3">2.7.13.3</ecNumber>
    </recommendedName>
</protein>
<dbReference type="GO" id="GO:0000155">
    <property type="term" value="F:phosphorelay sensor kinase activity"/>
    <property type="evidence" value="ECO:0007669"/>
    <property type="project" value="InterPro"/>
</dbReference>
<keyword evidence="11 14" id="KW-1133">Transmembrane helix</keyword>
<dbReference type="RefSeq" id="WP_246427394.1">
    <property type="nucleotide sequence ID" value="NZ_JACHXK010000001.1"/>
</dbReference>
<dbReference type="GO" id="GO:0005524">
    <property type="term" value="F:ATP binding"/>
    <property type="evidence" value="ECO:0007669"/>
    <property type="project" value="UniProtKB-KW"/>
</dbReference>
<dbReference type="SMART" id="SM00387">
    <property type="entry name" value="HATPase_c"/>
    <property type="match status" value="1"/>
</dbReference>
<proteinExistence type="predicted"/>
<keyword evidence="7 14" id="KW-0812">Transmembrane</keyword>
<dbReference type="InterPro" id="IPR010559">
    <property type="entry name" value="Sig_transdc_His_kin_internal"/>
</dbReference>
<keyword evidence="12" id="KW-0902">Two-component regulatory system</keyword>
<dbReference type="PRINTS" id="PR00344">
    <property type="entry name" value="BCTRLSENSOR"/>
</dbReference>
<evidence type="ECO:0000256" key="6">
    <source>
        <dbReference type="ARBA" id="ARBA00022679"/>
    </source>
</evidence>
<dbReference type="PROSITE" id="PS50109">
    <property type="entry name" value="HIS_KIN"/>
    <property type="match status" value="1"/>
</dbReference>
<keyword evidence="8" id="KW-0547">Nucleotide-binding</keyword>
<accession>A0A7W5AT25</accession>
<evidence type="ECO:0000259" key="15">
    <source>
        <dbReference type="PROSITE" id="PS50109"/>
    </source>
</evidence>
<dbReference type="AlphaFoldDB" id="A0A7W5AT25"/>
<dbReference type="Gene3D" id="6.10.340.10">
    <property type="match status" value="1"/>
</dbReference>
<evidence type="ECO:0000256" key="3">
    <source>
        <dbReference type="ARBA" id="ARBA00012438"/>
    </source>
</evidence>
<dbReference type="SUPFAM" id="SSF55874">
    <property type="entry name" value="ATPase domain of HSP90 chaperone/DNA topoisomerase II/histidine kinase"/>
    <property type="match status" value="1"/>
</dbReference>
<name>A0A7W5AT25_9BACL</name>
<organism evidence="17 18">
    <name type="scientific">Paenibacillus phyllosphaerae</name>
    <dbReference type="NCBI Taxonomy" id="274593"/>
    <lineage>
        <taxon>Bacteria</taxon>
        <taxon>Bacillati</taxon>
        <taxon>Bacillota</taxon>
        <taxon>Bacilli</taxon>
        <taxon>Bacillales</taxon>
        <taxon>Paenibacillaceae</taxon>
        <taxon>Paenibacillus</taxon>
    </lineage>
</organism>
<evidence type="ECO:0000256" key="14">
    <source>
        <dbReference type="SAM" id="Phobius"/>
    </source>
</evidence>
<dbReference type="CDD" id="cd06225">
    <property type="entry name" value="HAMP"/>
    <property type="match status" value="1"/>
</dbReference>
<evidence type="ECO:0000256" key="7">
    <source>
        <dbReference type="ARBA" id="ARBA00022692"/>
    </source>
</evidence>
<dbReference type="PROSITE" id="PS50885">
    <property type="entry name" value="HAMP"/>
    <property type="match status" value="1"/>
</dbReference>
<evidence type="ECO:0000256" key="13">
    <source>
        <dbReference type="ARBA" id="ARBA00023136"/>
    </source>
</evidence>
<feature type="domain" description="Histidine kinase" evidence="15">
    <location>
        <begin position="420"/>
        <end position="596"/>
    </location>
</feature>
<gene>
    <name evidence="17" type="ORF">FHS18_000170</name>
</gene>
<dbReference type="PANTHER" id="PTHR34220">
    <property type="entry name" value="SENSOR HISTIDINE KINASE YPDA"/>
    <property type="match status" value="1"/>
</dbReference>
<dbReference type="InterPro" id="IPR004358">
    <property type="entry name" value="Sig_transdc_His_kin-like_C"/>
</dbReference>
<feature type="domain" description="HAMP" evidence="16">
    <location>
        <begin position="330"/>
        <end position="382"/>
    </location>
</feature>
<evidence type="ECO:0000313" key="18">
    <source>
        <dbReference type="Proteomes" id="UP000570361"/>
    </source>
</evidence>
<dbReference type="InterPro" id="IPR003660">
    <property type="entry name" value="HAMP_dom"/>
</dbReference>
<keyword evidence="10" id="KW-0067">ATP-binding</keyword>
<evidence type="ECO:0000256" key="8">
    <source>
        <dbReference type="ARBA" id="ARBA00022741"/>
    </source>
</evidence>
<dbReference type="Proteomes" id="UP000570361">
    <property type="component" value="Unassembled WGS sequence"/>
</dbReference>
<dbReference type="InterPro" id="IPR050640">
    <property type="entry name" value="Bact_2-comp_sensor_kinase"/>
</dbReference>
<evidence type="ECO:0000256" key="5">
    <source>
        <dbReference type="ARBA" id="ARBA00022553"/>
    </source>
</evidence>
<evidence type="ECO:0000259" key="16">
    <source>
        <dbReference type="PROSITE" id="PS50885"/>
    </source>
</evidence>
<dbReference type="SMART" id="SM00304">
    <property type="entry name" value="HAMP"/>
    <property type="match status" value="1"/>
</dbReference>
<dbReference type="Gene3D" id="3.30.565.10">
    <property type="entry name" value="Histidine kinase-like ATPase, C-terminal domain"/>
    <property type="match status" value="1"/>
</dbReference>
<dbReference type="Pfam" id="PF06580">
    <property type="entry name" value="His_kinase"/>
    <property type="match status" value="1"/>
</dbReference>
<keyword evidence="5" id="KW-0597">Phosphoprotein</keyword>
<evidence type="ECO:0000256" key="11">
    <source>
        <dbReference type="ARBA" id="ARBA00022989"/>
    </source>
</evidence>
<dbReference type="Pfam" id="PF00672">
    <property type="entry name" value="HAMP"/>
    <property type="match status" value="1"/>
</dbReference>